<dbReference type="HOGENOM" id="CLU_043974_2_0_1"/>
<accession>A0A0C3JZL8</accession>
<dbReference type="Proteomes" id="UP000054217">
    <property type="component" value="Unassembled WGS sequence"/>
</dbReference>
<dbReference type="AlphaFoldDB" id="A0A0C3JZL8"/>
<name>A0A0C3JZL8_PISTI</name>
<reference evidence="2" key="2">
    <citation type="submission" date="2015-01" db="EMBL/GenBank/DDBJ databases">
        <title>Evolutionary Origins and Diversification of the Mycorrhizal Mutualists.</title>
        <authorList>
            <consortium name="DOE Joint Genome Institute"/>
            <consortium name="Mycorrhizal Genomics Consortium"/>
            <person name="Kohler A."/>
            <person name="Kuo A."/>
            <person name="Nagy L.G."/>
            <person name="Floudas D."/>
            <person name="Copeland A."/>
            <person name="Barry K.W."/>
            <person name="Cichocki N."/>
            <person name="Veneault-Fourrey C."/>
            <person name="LaButti K."/>
            <person name="Lindquist E.A."/>
            <person name="Lipzen A."/>
            <person name="Lundell T."/>
            <person name="Morin E."/>
            <person name="Murat C."/>
            <person name="Riley R."/>
            <person name="Ohm R."/>
            <person name="Sun H."/>
            <person name="Tunlid A."/>
            <person name="Henrissat B."/>
            <person name="Grigoriev I.V."/>
            <person name="Hibbett D.S."/>
            <person name="Martin F."/>
        </authorList>
    </citation>
    <scope>NUCLEOTIDE SEQUENCE [LARGE SCALE GENOMIC DNA]</scope>
    <source>
        <strain evidence="2">Marx 270</strain>
    </source>
</reference>
<keyword evidence="2" id="KW-1185">Reference proteome</keyword>
<organism evidence="1 2">
    <name type="scientific">Pisolithus tinctorius Marx 270</name>
    <dbReference type="NCBI Taxonomy" id="870435"/>
    <lineage>
        <taxon>Eukaryota</taxon>
        <taxon>Fungi</taxon>
        <taxon>Dikarya</taxon>
        <taxon>Basidiomycota</taxon>
        <taxon>Agaricomycotina</taxon>
        <taxon>Agaricomycetes</taxon>
        <taxon>Agaricomycetidae</taxon>
        <taxon>Boletales</taxon>
        <taxon>Sclerodermatineae</taxon>
        <taxon>Pisolithaceae</taxon>
        <taxon>Pisolithus</taxon>
    </lineage>
</organism>
<gene>
    <name evidence="1" type="ORF">M404DRAFT_17484</name>
</gene>
<sequence length="158" mass="16841">MSANCAPHLSQLVCTATPNPVEAEKATLKARFVTASAALVAEAKCLPDNKPELWEEKGEVYPIIECRQELDVDVKIDMADGPAIAEADEAYERWSTEEVAVAVHVGGDEDVQMEEEVVQEAGEGLGTGATMLAATERMSHVEVPQPACVVDMVTADSA</sequence>
<reference evidence="1 2" key="1">
    <citation type="submission" date="2014-04" db="EMBL/GenBank/DDBJ databases">
        <authorList>
            <consortium name="DOE Joint Genome Institute"/>
            <person name="Kuo A."/>
            <person name="Kohler A."/>
            <person name="Costa M.D."/>
            <person name="Nagy L.G."/>
            <person name="Floudas D."/>
            <person name="Copeland A."/>
            <person name="Barry K.W."/>
            <person name="Cichocki N."/>
            <person name="Veneault-Fourrey C."/>
            <person name="LaButti K."/>
            <person name="Lindquist E.A."/>
            <person name="Lipzen A."/>
            <person name="Lundell T."/>
            <person name="Morin E."/>
            <person name="Murat C."/>
            <person name="Sun H."/>
            <person name="Tunlid A."/>
            <person name="Henrissat B."/>
            <person name="Grigoriev I.V."/>
            <person name="Hibbett D.S."/>
            <person name="Martin F."/>
            <person name="Nordberg H.P."/>
            <person name="Cantor M.N."/>
            <person name="Hua S.X."/>
        </authorList>
    </citation>
    <scope>NUCLEOTIDE SEQUENCE [LARGE SCALE GENOMIC DNA]</scope>
    <source>
        <strain evidence="1 2">Marx 270</strain>
    </source>
</reference>
<evidence type="ECO:0000313" key="2">
    <source>
        <dbReference type="Proteomes" id="UP000054217"/>
    </source>
</evidence>
<proteinExistence type="predicted"/>
<dbReference type="InParanoid" id="A0A0C3JZL8"/>
<dbReference type="EMBL" id="KN831944">
    <property type="protein sequence ID" value="KIO14603.1"/>
    <property type="molecule type" value="Genomic_DNA"/>
</dbReference>
<evidence type="ECO:0000313" key="1">
    <source>
        <dbReference type="EMBL" id="KIO14603.1"/>
    </source>
</evidence>
<protein>
    <submittedName>
        <fullName evidence="1">Uncharacterized protein</fullName>
    </submittedName>
</protein>
<dbReference type="OrthoDB" id="2701978at2759"/>